<proteinExistence type="predicted"/>
<gene>
    <name evidence="1" type="ORF">FEV09_06660</name>
</gene>
<dbReference type="AlphaFoldDB" id="A0A9X4RH91"/>
<organism evidence="1 2">
    <name type="scientific">Pseudanabaena catenata USMAC16</name>
    <dbReference type="NCBI Taxonomy" id="1855837"/>
    <lineage>
        <taxon>Bacteria</taxon>
        <taxon>Bacillati</taxon>
        <taxon>Cyanobacteriota</taxon>
        <taxon>Cyanophyceae</taxon>
        <taxon>Pseudanabaenales</taxon>
        <taxon>Pseudanabaenaceae</taxon>
        <taxon>Pseudanabaena</taxon>
    </lineage>
</organism>
<evidence type="ECO:0000313" key="2">
    <source>
        <dbReference type="Proteomes" id="UP001152872"/>
    </source>
</evidence>
<keyword evidence="2" id="KW-1185">Reference proteome</keyword>
<comment type="caution">
    <text evidence="1">The sequence shown here is derived from an EMBL/GenBank/DDBJ whole genome shotgun (WGS) entry which is preliminary data.</text>
</comment>
<protein>
    <submittedName>
        <fullName evidence="1">Uncharacterized protein</fullName>
    </submittedName>
</protein>
<sequence length="60" mass="6633">MEKSAALRAALRDPKVVEESAALRAALRDPKIFYVESYGNAISRLVFSRLAIALWISPSI</sequence>
<name>A0A9X4RH91_9CYAN</name>
<dbReference type="Proteomes" id="UP001152872">
    <property type="component" value="Unassembled WGS sequence"/>
</dbReference>
<dbReference type="RefSeq" id="WP_144052486.1">
    <property type="nucleotide sequence ID" value="NZ_VBTY01000038.1"/>
</dbReference>
<evidence type="ECO:0000313" key="1">
    <source>
        <dbReference type="EMBL" id="MDG3494236.1"/>
    </source>
</evidence>
<reference evidence="1" key="1">
    <citation type="submission" date="2019-05" db="EMBL/GenBank/DDBJ databases">
        <title>Whole genome sequencing of Pseudanabaena catenata USMAC16.</title>
        <authorList>
            <person name="Khan Z."/>
            <person name="Omar W.M."/>
            <person name="Convey P."/>
            <person name="Merican F."/>
            <person name="Najimudin N."/>
        </authorList>
    </citation>
    <scope>NUCLEOTIDE SEQUENCE</scope>
    <source>
        <strain evidence="1">USMAC16</strain>
    </source>
</reference>
<dbReference type="EMBL" id="VBTY01000038">
    <property type="protein sequence ID" value="MDG3494236.1"/>
    <property type="molecule type" value="Genomic_DNA"/>
</dbReference>
<accession>A0A9X4RH91</accession>